<dbReference type="GO" id="GO:0016491">
    <property type="term" value="F:oxidoreductase activity"/>
    <property type="evidence" value="ECO:0007669"/>
    <property type="project" value="UniProtKB-KW"/>
</dbReference>
<evidence type="ECO:0000256" key="3">
    <source>
        <dbReference type="ARBA" id="ARBA00022723"/>
    </source>
</evidence>
<evidence type="ECO:0000256" key="5">
    <source>
        <dbReference type="ARBA" id="ARBA00023004"/>
    </source>
</evidence>
<dbReference type="PROSITE" id="PS00365">
    <property type="entry name" value="NIR_SIR"/>
    <property type="match status" value="1"/>
</dbReference>
<dbReference type="InterPro" id="IPR036136">
    <property type="entry name" value="Nit/Sulf_reduc_fer-like_dom_sf"/>
</dbReference>
<keyword evidence="6" id="KW-0411">Iron-sulfur</keyword>
<proteinExistence type="predicted"/>
<dbReference type="GO" id="GO:0020037">
    <property type="term" value="F:heme binding"/>
    <property type="evidence" value="ECO:0007669"/>
    <property type="project" value="InterPro"/>
</dbReference>
<dbReference type="SUPFAM" id="SSF56014">
    <property type="entry name" value="Nitrite and sulphite reductase 4Fe-4S domain-like"/>
    <property type="match status" value="2"/>
</dbReference>
<dbReference type="PANTHER" id="PTHR32439:SF9">
    <property type="entry name" value="BLR3264 PROTEIN"/>
    <property type="match status" value="1"/>
</dbReference>
<dbReference type="RefSeq" id="WP_131917939.1">
    <property type="nucleotide sequence ID" value="NZ_JAOQNU010000002.1"/>
</dbReference>
<evidence type="ECO:0000256" key="2">
    <source>
        <dbReference type="ARBA" id="ARBA00022617"/>
    </source>
</evidence>
<gene>
    <name evidence="9" type="ORF">EDD73_102143</name>
</gene>
<evidence type="ECO:0000259" key="7">
    <source>
        <dbReference type="Pfam" id="PF01077"/>
    </source>
</evidence>
<feature type="domain" description="Nitrite/sulphite reductase 4Fe-4S" evidence="7">
    <location>
        <begin position="316"/>
        <end position="438"/>
    </location>
</feature>
<dbReference type="EMBL" id="SLXT01000002">
    <property type="protein sequence ID" value="TCP68747.1"/>
    <property type="molecule type" value="Genomic_DNA"/>
</dbReference>
<dbReference type="PRINTS" id="PR00397">
    <property type="entry name" value="SIROHAEM"/>
</dbReference>
<evidence type="ECO:0000256" key="6">
    <source>
        <dbReference type="ARBA" id="ARBA00023014"/>
    </source>
</evidence>
<keyword evidence="1" id="KW-0004">4Fe-4S</keyword>
<evidence type="ECO:0000256" key="4">
    <source>
        <dbReference type="ARBA" id="ARBA00023002"/>
    </source>
</evidence>
<dbReference type="Pfam" id="PF03460">
    <property type="entry name" value="NIR_SIR_ferr"/>
    <property type="match status" value="2"/>
</dbReference>
<dbReference type="InterPro" id="IPR045854">
    <property type="entry name" value="NO2/SO3_Rdtase_4Fe4S_sf"/>
</dbReference>
<keyword evidence="5" id="KW-0408">Iron</keyword>
<dbReference type="GO" id="GO:0051539">
    <property type="term" value="F:4 iron, 4 sulfur cluster binding"/>
    <property type="evidence" value="ECO:0007669"/>
    <property type="project" value="UniProtKB-KW"/>
</dbReference>
<evidence type="ECO:0000256" key="1">
    <source>
        <dbReference type="ARBA" id="ARBA00022485"/>
    </source>
</evidence>
<evidence type="ECO:0000313" key="9">
    <source>
        <dbReference type="EMBL" id="TCP68747.1"/>
    </source>
</evidence>
<dbReference type="InterPro" id="IPR005117">
    <property type="entry name" value="NiRdtase/SiRdtase_haem-b_fer"/>
</dbReference>
<feature type="domain" description="Nitrite/Sulfite reductase ferredoxin-like" evidence="8">
    <location>
        <begin position="251"/>
        <end position="307"/>
    </location>
</feature>
<dbReference type="GO" id="GO:0046872">
    <property type="term" value="F:metal ion binding"/>
    <property type="evidence" value="ECO:0007669"/>
    <property type="project" value="UniProtKB-KW"/>
</dbReference>
<keyword evidence="4" id="KW-0560">Oxidoreductase</keyword>
<name>A0A4R2S0M5_9FIRM</name>
<dbReference type="PANTHER" id="PTHR32439">
    <property type="entry name" value="FERREDOXIN--NITRITE REDUCTASE, CHLOROPLASTIC"/>
    <property type="match status" value="1"/>
</dbReference>
<dbReference type="Gene3D" id="3.90.480.20">
    <property type="match status" value="1"/>
</dbReference>
<keyword evidence="10" id="KW-1185">Reference proteome</keyword>
<comment type="caution">
    <text evidence="9">The sequence shown here is derived from an EMBL/GenBank/DDBJ whole genome shotgun (WGS) entry which is preliminary data.</text>
</comment>
<sequence length="453" mass="49346">MELTPKEISAYRLQGIYQQRQKDRFFVRFRLPLGRLTAEQLAALADVVEKTERGQLEITSRQSVQIHGLTLAEIESIREKLAPLGFSSVNSGGKSVRNVVAVYENGPFAQEVAALALFLNQTIPPAVAHVTMEQKFKIAVSESLPGAVLFNDVGLIPVARPEGLRWQVYVGGGLGRQPQPAELLPVEVPTAQVRSLILAILDLFFALGAGKRMKVLVQSLGVEKFWAQVQERWTPVDELPPSVELPAGEVVIIDVPNGALTAVQLHTLAMAARRFAGGVIDLGTERQIYWRGVLPEEKAHLLAELAPVGLGQPRKIAWAACPGRALCGRGLIDTALRGAIEAELQQQPHLLAAFDQLRIHLSGCASSCTRPQMVDIGLTGTVNKEKPSHFAAAITVGGGQDGEYPLLGTHWGIVEPDAVPAAIVTILEQWLADRQGEETFRQTYLRQRRHAEG</sequence>
<protein>
    <submittedName>
        <fullName evidence="9">Sulfite reductase beta subunit-like hemoprotein</fullName>
    </submittedName>
</protein>
<reference evidence="9 10" key="1">
    <citation type="submission" date="2019-03" db="EMBL/GenBank/DDBJ databases">
        <title>Genomic Encyclopedia of Type Strains, Phase IV (KMG-IV): sequencing the most valuable type-strain genomes for metagenomic binning, comparative biology and taxonomic classification.</title>
        <authorList>
            <person name="Goeker M."/>
        </authorList>
    </citation>
    <scope>NUCLEOTIDE SEQUENCE [LARGE SCALE GENOMIC DNA]</scope>
    <source>
        <strain evidence="9 10">DSM 11170</strain>
    </source>
</reference>
<dbReference type="Pfam" id="PF01077">
    <property type="entry name" value="NIR_SIR"/>
    <property type="match status" value="2"/>
</dbReference>
<evidence type="ECO:0000259" key="8">
    <source>
        <dbReference type="Pfam" id="PF03460"/>
    </source>
</evidence>
<dbReference type="OrthoDB" id="9803707at2"/>
<dbReference type="Gene3D" id="3.30.413.10">
    <property type="entry name" value="Sulfite Reductase Hemoprotein, domain 1"/>
    <property type="match status" value="1"/>
</dbReference>
<feature type="domain" description="Nitrite/Sulfite reductase ferredoxin-like" evidence="8">
    <location>
        <begin position="17"/>
        <end position="82"/>
    </location>
</feature>
<dbReference type="InterPro" id="IPR006067">
    <property type="entry name" value="NO2/SO3_Rdtase_4Fe4S_dom"/>
</dbReference>
<dbReference type="InterPro" id="IPR051329">
    <property type="entry name" value="NIR_SIR_4Fe-4S"/>
</dbReference>
<dbReference type="InterPro" id="IPR006066">
    <property type="entry name" value="NO2/SO3_Rdtase_FeS/sirohaem_BS"/>
</dbReference>
<keyword evidence="2" id="KW-0349">Heme</keyword>
<dbReference type="AlphaFoldDB" id="A0A4R2S0M5"/>
<keyword evidence="3" id="KW-0479">Metal-binding</keyword>
<accession>A0A4R2S0M5</accession>
<dbReference type="SUPFAM" id="SSF55124">
    <property type="entry name" value="Nitrite/Sulfite reductase N-terminal domain-like"/>
    <property type="match status" value="2"/>
</dbReference>
<evidence type="ECO:0000313" key="10">
    <source>
        <dbReference type="Proteomes" id="UP000294813"/>
    </source>
</evidence>
<dbReference type="Proteomes" id="UP000294813">
    <property type="component" value="Unassembled WGS sequence"/>
</dbReference>
<organism evidence="9 10">
    <name type="scientific">Heliophilum fasciatum</name>
    <dbReference type="NCBI Taxonomy" id="35700"/>
    <lineage>
        <taxon>Bacteria</taxon>
        <taxon>Bacillati</taxon>
        <taxon>Bacillota</taxon>
        <taxon>Clostridia</taxon>
        <taxon>Eubacteriales</taxon>
        <taxon>Heliobacteriaceae</taxon>
        <taxon>Heliophilum</taxon>
    </lineage>
</organism>
<feature type="domain" description="Nitrite/sulphite reductase 4Fe-4S" evidence="7">
    <location>
        <begin position="120"/>
        <end position="234"/>
    </location>
</feature>